<evidence type="ECO:0000259" key="2">
    <source>
        <dbReference type="Pfam" id="PF13474"/>
    </source>
</evidence>
<dbReference type="eggNOG" id="ENOG5033JBU">
    <property type="taxonomic scope" value="Bacteria"/>
</dbReference>
<name>W0V9B5_9BURK</name>
<dbReference type="AlphaFoldDB" id="W0V9B5"/>
<evidence type="ECO:0000313" key="4">
    <source>
        <dbReference type="Proteomes" id="UP000027604"/>
    </source>
</evidence>
<feature type="signal peptide" evidence="1">
    <location>
        <begin position="1"/>
        <end position="26"/>
    </location>
</feature>
<dbReference type="InterPro" id="IPR037401">
    <property type="entry name" value="SnoaL-like"/>
</dbReference>
<dbReference type="KEGG" id="jag:GJA_3834"/>
<dbReference type="Gene3D" id="3.10.450.50">
    <property type="match status" value="1"/>
</dbReference>
<dbReference type="HOGENOM" id="CLU_1607776_0_0_4"/>
<dbReference type="InterPro" id="IPR032710">
    <property type="entry name" value="NTF2-like_dom_sf"/>
</dbReference>
<keyword evidence="4" id="KW-1185">Reference proteome</keyword>
<dbReference type="PATRIC" id="fig|1349767.4.peg.423"/>
<accession>W0V9B5</accession>
<dbReference type="Proteomes" id="UP000027604">
    <property type="component" value="Chromosome I"/>
</dbReference>
<feature type="domain" description="SnoaL-like" evidence="2">
    <location>
        <begin position="38"/>
        <end position="156"/>
    </location>
</feature>
<reference evidence="3 4" key="1">
    <citation type="journal article" date="2015" name="Genome Announc.">
        <title>Genome Sequence of Mushroom Soft-Rot Pathogen Janthinobacterium agaricidamnosum.</title>
        <authorList>
            <person name="Graupner K."/>
            <person name="Lackner G."/>
            <person name="Hertweck C."/>
        </authorList>
    </citation>
    <scope>NUCLEOTIDE SEQUENCE [LARGE SCALE GENOMIC DNA]</scope>
    <source>
        <strain evidence="4">NBRC 102515 / DSM 9628</strain>
    </source>
</reference>
<dbReference type="EMBL" id="HG322949">
    <property type="protein sequence ID" value="CDG84446.1"/>
    <property type="molecule type" value="Genomic_DNA"/>
</dbReference>
<feature type="chain" id="PRO_5004797662" description="SnoaL-like domain-containing protein" evidence="1">
    <location>
        <begin position="27"/>
        <end position="163"/>
    </location>
</feature>
<sequence>MKFFLKQSASVILFMSACVSAVPAVAADHASAADTQEIRDLFLRQAAAATAHDIDAIDRVLAHAAPGQPDPVSFIARSYQFWGREAVMEHFRAIFKGTWRFEPQQDAIRIVPLNADAAHIYAPTKVTFGAAGKLAVTAIFLMSETAIRTPDGWRIATIVPVPA</sequence>
<evidence type="ECO:0000256" key="1">
    <source>
        <dbReference type="SAM" id="SignalP"/>
    </source>
</evidence>
<evidence type="ECO:0000313" key="3">
    <source>
        <dbReference type="EMBL" id="CDG84446.1"/>
    </source>
</evidence>
<gene>
    <name evidence="3" type="ORF">GJA_3834</name>
</gene>
<keyword evidence="1" id="KW-0732">Signal</keyword>
<dbReference type="Pfam" id="PF13474">
    <property type="entry name" value="SnoaL_3"/>
    <property type="match status" value="1"/>
</dbReference>
<proteinExistence type="predicted"/>
<dbReference type="RefSeq" id="WP_038494798.1">
    <property type="nucleotide sequence ID" value="NZ_BCTH01000072.1"/>
</dbReference>
<organism evidence="3 4">
    <name type="scientific">Janthinobacterium agaricidamnosum NBRC 102515 = DSM 9628</name>
    <dbReference type="NCBI Taxonomy" id="1349767"/>
    <lineage>
        <taxon>Bacteria</taxon>
        <taxon>Pseudomonadati</taxon>
        <taxon>Pseudomonadota</taxon>
        <taxon>Betaproteobacteria</taxon>
        <taxon>Burkholderiales</taxon>
        <taxon>Oxalobacteraceae</taxon>
        <taxon>Janthinobacterium</taxon>
    </lineage>
</organism>
<dbReference type="PROSITE" id="PS51257">
    <property type="entry name" value="PROKAR_LIPOPROTEIN"/>
    <property type="match status" value="1"/>
</dbReference>
<dbReference type="SUPFAM" id="SSF54427">
    <property type="entry name" value="NTF2-like"/>
    <property type="match status" value="1"/>
</dbReference>
<protein>
    <recommendedName>
        <fullName evidence="2">SnoaL-like domain-containing protein</fullName>
    </recommendedName>
</protein>